<dbReference type="Proteomes" id="UP001239909">
    <property type="component" value="Unassembled WGS sequence"/>
</dbReference>
<evidence type="ECO:0000256" key="1">
    <source>
        <dbReference type="SAM" id="MobiDB-lite"/>
    </source>
</evidence>
<reference evidence="2 3" key="1">
    <citation type="submission" date="2023-04" db="EMBL/GenBank/DDBJ databases">
        <title>Marinoamorphus aggregata gen. nov., sp. Nov., isolate from tissue of brittle star Ophioplocus japonicus.</title>
        <authorList>
            <person name="Kawano K."/>
            <person name="Sawayama S."/>
            <person name="Nakagawa S."/>
        </authorList>
    </citation>
    <scope>NUCLEOTIDE SEQUENCE [LARGE SCALE GENOMIC DNA]</scope>
    <source>
        <strain evidence="2 3">NKW23</strain>
    </source>
</reference>
<keyword evidence="3" id="KW-1185">Reference proteome</keyword>
<organism evidence="2 3">
    <name type="scientific">Paralimibaculum aggregatum</name>
    <dbReference type="NCBI Taxonomy" id="3036245"/>
    <lineage>
        <taxon>Bacteria</taxon>
        <taxon>Pseudomonadati</taxon>
        <taxon>Pseudomonadota</taxon>
        <taxon>Alphaproteobacteria</taxon>
        <taxon>Rhodobacterales</taxon>
        <taxon>Paracoccaceae</taxon>
        <taxon>Paralimibaculum</taxon>
    </lineage>
</organism>
<feature type="region of interest" description="Disordered" evidence="1">
    <location>
        <begin position="1"/>
        <end position="35"/>
    </location>
</feature>
<evidence type="ECO:0000313" key="2">
    <source>
        <dbReference type="EMBL" id="GMG85212.1"/>
    </source>
</evidence>
<evidence type="ECO:0000313" key="3">
    <source>
        <dbReference type="Proteomes" id="UP001239909"/>
    </source>
</evidence>
<proteinExistence type="predicted"/>
<accession>A0ABQ6LT20</accession>
<dbReference type="EMBL" id="BSYI01000054">
    <property type="protein sequence ID" value="GMG85212.1"/>
    <property type="molecule type" value="Genomic_DNA"/>
</dbReference>
<gene>
    <name evidence="2" type="ORF">LNKW23_44280</name>
</gene>
<protein>
    <submittedName>
        <fullName evidence="2">Uncharacterized protein</fullName>
    </submittedName>
</protein>
<name>A0ABQ6LT20_9RHOB</name>
<comment type="caution">
    <text evidence="2">The sequence shown here is derived from an EMBL/GenBank/DDBJ whole genome shotgun (WGS) entry which is preliminary data.</text>
</comment>
<sequence length="69" mass="6543">MGSPTKGKGQGQGRGGRRGAGIAADLETGGMPGAACGTPVAAGRAKVASEIAARVTSLVGRLARPAALA</sequence>